<protein>
    <submittedName>
        <fullName evidence="3">Uncharacterized protein</fullName>
    </submittedName>
</protein>
<gene>
    <name evidence="3" type="ORF">GCM10009546_65490</name>
</gene>
<keyword evidence="2" id="KW-0472">Membrane</keyword>
<accession>A0ABN1FN12</accession>
<feature type="region of interest" description="Disordered" evidence="1">
    <location>
        <begin position="164"/>
        <end position="191"/>
    </location>
</feature>
<keyword evidence="2" id="KW-0812">Transmembrane</keyword>
<name>A0ABN1FN12_9ACTN</name>
<sequence>MWGERPVATAEVCEQRKPMRDTEFLDCRGEWRFADGSRGSGHVSGVGRADIGREVPVRVGPIGPYAGGLDRSRHTLIPGAILWATTVPVVGVVLFFNLRGRAQARRVLAEVGEGRGRVVTGRRRSRDGRGRTLLRFRASARPPDAVAGNGQGQRFATRRPFVVAHAPSGGQGAGEGRLLDGGAEGGAGDLT</sequence>
<dbReference type="EMBL" id="BAAAHD010000078">
    <property type="protein sequence ID" value="GAA0594122.1"/>
    <property type="molecule type" value="Genomic_DNA"/>
</dbReference>
<proteinExistence type="predicted"/>
<dbReference type="Proteomes" id="UP001501427">
    <property type="component" value="Unassembled WGS sequence"/>
</dbReference>
<feature type="transmembrane region" description="Helical" evidence="2">
    <location>
        <begin position="76"/>
        <end position="96"/>
    </location>
</feature>
<feature type="compositionally biased region" description="Gly residues" evidence="1">
    <location>
        <begin position="182"/>
        <end position="191"/>
    </location>
</feature>
<organism evidence="3 4">
    <name type="scientific">Actinomadura livida</name>
    <dbReference type="NCBI Taxonomy" id="79909"/>
    <lineage>
        <taxon>Bacteria</taxon>
        <taxon>Bacillati</taxon>
        <taxon>Actinomycetota</taxon>
        <taxon>Actinomycetes</taxon>
        <taxon>Streptosporangiales</taxon>
        <taxon>Thermomonosporaceae</taxon>
        <taxon>Actinomadura</taxon>
    </lineage>
</organism>
<evidence type="ECO:0000313" key="4">
    <source>
        <dbReference type="Proteomes" id="UP001501427"/>
    </source>
</evidence>
<evidence type="ECO:0000256" key="2">
    <source>
        <dbReference type="SAM" id="Phobius"/>
    </source>
</evidence>
<keyword evidence="2" id="KW-1133">Transmembrane helix</keyword>
<evidence type="ECO:0000313" key="3">
    <source>
        <dbReference type="EMBL" id="GAA0594122.1"/>
    </source>
</evidence>
<comment type="caution">
    <text evidence="3">The sequence shown here is derived from an EMBL/GenBank/DDBJ whole genome shotgun (WGS) entry which is preliminary data.</text>
</comment>
<keyword evidence="4" id="KW-1185">Reference proteome</keyword>
<evidence type="ECO:0000256" key="1">
    <source>
        <dbReference type="SAM" id="MobiDB-lite"/>
    </source>
</evidence>
<reference evidence="3 4" key="1">
    <citation type="journal article" date="2019" name="Int. J. Syst. Evol. Microbiol.">
        <title>The Global Catalogue of Microorganisms (GCM) 10K type strain sequencing project: providing services to taxonomists for standard genome sequencing and annotation.</title>
        <authorList>
            <consortium name="The Broad Institute Genomics Platform"/>
            <consortium name="The Broad Institute Genome Sequencing Center for Infectious Disease"/>
            <person name="Wu L."/>
            <person name="Ma J."/>
        </authorList>
    </citation>
    <scope>NUCLEOTIDE SEQUENCE [LARGE SCALE GENOMIC DNA]</scope>
    <source>
        <strain evidence="3 4">JCM 10667</strain>
    </source>
</reference>